<feature type="transmembrane region" description="Helical" evidence="6">
    <location>
        <begin position="77"/>
        <end position="99"/>
    </location>
</feature>
<dbReference type="PATRIC" id="fig|658445.3.peg.1179"/>
<feature type="transmembrane region" description="Helical" evidence="6">
    <location>
        <begin position="105"/>
        <end position="125"/>
    </location>
</feature>
<dbReference type="EMBL" id="CP005973">
    <property type="protein sequence ID" value="AJR06121.1"/>
    <property type="molecule type" value="Genomic_DNA"/>
</dbReference>
<dbReference type="InterPro" id="IPR001123">
    <property type="entry name" value="LeuE-type"/>
</dbReference>
<proteinExistence type="predicted"/>
<evidence type="ECO:0000313" key="7">
    <source>
        <dbReference type="EMBL" id="AJR06121.1"/>
    </source>
</evidence>
<keyword evidence="2" id="KW-1003">Cell membrane</keyword>
<dbReference type="Proteomes" id="UP000032303">
    <property type="component" value="Chromosome 1"/>
</dbReference>
<dbReference type="Pfam" id="PF01810">
    <property type="entry name" value="LysE"/>
    <property type="match status" value="1"/>
</dbReference>
<keyword evidence="3 6" id="KW-0812">Transmembrane</keyword>
<dbReference type="HOGENOM" id="CLU_079569_1_0_6"/>
<feature type="transmembrane region" description="Helical" evidence="6">
    <location>
        <begin position="37"/>
        <end position="56"/>
    </location>
</feature>
<comment type="subcellular location">
    <subcellularLocation>
        <location evidence="1">Cell membrane</location>
        <topology evidence="1">Multi-pass membrane protein</topology>
    </subcellularLocation>
</comment>
<evidence type="ECO:0000313" key="8">
    <source>
        <dbReference type="Proteomes" id="UP000032303"/>
    </source>
</evidence>
<dbReference type="PANTHER" id="PTHR30086:SF20">
    <property type="entry name" value="ARGININE EXPORTER PROTEIN ARGO-RELATED"/>
    <property type="match status" value="1"/>
</dbReference>
<keyword evidence="4 6" id="KW-1133">Transmembrane helix</keyword>
<sequence length="229" mass="25617">MDKQRHIIYVQPDYHTKTTKKLAISGYEQQTDRLMDYQHLAALVTFAFVSTITPGPNNIMLMTSGANVGFLRTIPHMLGIIFGFSFMVILVGIGLVGIFQRYPLLQQALQVISVCYLLYLAFVIARSQPSHSQGSDYRPMSFFSAASFQWVNPKGWTMALTTVSVYNSTSDWYGIAIISAVFAVVNIPSVSIWTFAGKQLQQLIQQPTKIKWFNYAMAGLLLASLIQAL</sequence>
<reference evidence="7 8" key="1">
    <citation type="submission" date="2013-05" db="EMBL/GenBank/DDBJ databases">
        <title>Complete genome sequence of the lipase-producing bacterium Photobacterium gaetbulicola Gung47.</title>
        <authorList>
            <person name="Kim Y.-O."/>
        </authorList>
    </citation>
    <scope>NUCLEOTIDE SEQUENCE [LARGE SCALE GENOMIC DNA]</scope>
    <source>
        <strain evidence="7 8">Gung47</strain>
    </source>
</reference>
<evidence type="ECO:0000256" key="5">
    <source>
        <dbReference type="ARBA" id="ARBA00023136"/>
    </source>
</evidence>
<evidence type="ECO:0000256" key="6">
    <source>
        <dbReference type="SAM" id="Phobius"/>
    </source>
</evidence>
<protein>
    <submittedName>
        <fullName evidence="7">Transporter, LysE family</fullName>
    </submittedName>
</protein>
<feature type="transmembrane region" description="Helical" evidence="6">
    <location>
        <begin position="212"/>
        <end position="228"/>
    </location>
</feature>
<dbReference type="GO" id="GO:0005886">
    <property type="term" value="C:plasma membrane"/>
    <property type="evidence" value="ECO:0007669"/>
    <property type="project" value="UniProtKB-SubCell"/>
</dbReference>
<evidence type="ECO:0000256" key="4">
    <source>
        <dbReference type="ARBA" id="ARBA00022989"/>
    </source>
</evidence>
<dbReference type="KEGG" id="pgb:H744_1c1096"/>
<dbReference type="GO" id="GO:0033228">
    <property type="term" value="P:cysteine export across plasma membrane"/>
    <property type="evidence" value="ECO:0007669"/>
    <property type="project" value="TreeGrafter"/>
</dbReference>
<name>A0A0C5W3S6_9GAMM</name>
<dbReference type="GO" id="GO:0015171">
    <property type="term" value="F:amino acid transmembrane transporter activity"/>
    <property type="evidence" value="ECO:0007669"/>
    <property type="project" value="TreeGrafter"/>
</dbReference>
<dbReference type="AlphaFoldDB" id="A0A0C5W3S6"/>
<evidence type="ECO:0000256" key="3">
    <source>
        <dbReference type="ARBA" id="ARBA00022692"/>
    </source>
</evidence>
<gene>
    <name evidence="7" type="ORF">H744_1c1096</name>
</gene>
<feature type="transmembrane region" description="Helical" evidence="6">
    <location>
        <begin position="172"/>
        <end position="196"/>
    </location>
</feature>
<organism evidence="7 8">
    <name type="scientific">Photobacterium gaetbulicola Gung47</name>
    <dbReference type="NCBI Taxonomy" id="658445"/>
    <lineage>
        <taxon>Bacteria</taxon>
        <taxon>Pseudomonadati</taxon>
        <taxon>Pseudomonadota</taxon>
        <taxon>Gammaproteobacteria</taxon>
        <taxon>Vibrionales</taxon>
        <taxon>Vibrionaceae</taxon>
        <taxon>Photobacterium</taxon>
    </lineage>
</organism>
<evidence type="ECO:0000256" key="2">
    <source>
        <dbReference type="ARBA" id="ARBA00022475"/>
    </source>
</evidence>
<evidence type="ECO:0000256" key="1">
    <source>
        <dbReference type="ARBA" id="ARBA00004651"/>
    </source>
</evidence>
<dbReference type="PANTHER" id="PTHR30086">
    <property type="entry name" value="ARGININE EXPORTER PROTEIN ARGO"/>
    <property type="match status" value="1"/>
</dbReference>
<accession>A0A0C5W3S6</accession>
<keyword evidence="8" id="KW-1185">Reference proteome</keyword>
<keyword evidence="5 6" id="KW-0472">Membrane</keyword>